<feature type="transmembrane region" description="Helical" evidence="9">
    <location>
        <begin position="269"/>
        <end position="294"/>
    </location>
</feature>
<keyword evidence="8 9" id="KW-0472">Membrane</keyword>
<keyword evidence="2 9" id="KW-0813">Transport</keyword>
<evidence type="ECO:0000256" key="9">
    <source>
        <dbReference type="HAMAP-Rule" id="MF_01464"/>
    </source>
</evidence>
<dbReference type="InterPro" id="IPR048634">
    <property type="entry name" value="SecD_SecF_C"/>
</dbReference>
<evidence type="ECO:0000256" key="3">
    <source>
        <dbReference type="ARBA" id="ARBA00022475"/>
    </source>
</evidence>
<dbReference type="GO" id="GO:0065002">
    <property type="term" value="P:intracellular protein transmembrane transport"/>
    <property type="evidence" value="ECO:0007669"/>
    <property type="project" value="UniProtKB-UniRule"/>
</dbReference>
<evidence type="ECO:0000313" key="11">
    <source>
        <dbReference type="EMBL" id="OGF22214.1"/>
    </source>
</evidence>
<comment type="subunit">
    <text evidence="9">Forms a complex with SecD. Part of the essential Sec protein translocation apparatus which comprises SecA, SecYEG and auxiliary proteins SecDF. Other proteins may also be involved.</text>
</comment>
<comment type="subcellular location">
    <subcellularLocation>
        <location evidence="1 9">Cell membrane</location>
        <topology evidence="1 9">Multi-pass membrane protein</topology>
    </subcellularLocation>
</comment>
<dbReference type="AlphaFoldDB" id="A0A1F5S695"/>
<dbReference type="PANTHER" id="PTHR30081:SF8">
    <property type="entry name" value="PROTEIN TRANSLOCASE SUBUNIT SECF"/>
    <property type="match status" value="1"/>
</dbReference>
<dbReference type="GO" id="GO:0005886">
    <property type="term" value="C:plasma membrane"/>
    <property type="evidence" value="ECO:0007669"/>
    <property type="project" value="UniProtKB-SubCell"/>
</dbReference>
<evidence type="ECO:0000256" key="8">
    <source>
        <dbReference type="ARBA" id="ARBA00023136"/>
    </source>
</evidence>
<dbReference type="GO" id="GO:0015450">
    <property type="term" value="F:protein-transporting ATPase activity"/>
    <property type="evidence" value="ECO:0007669"/>
    <property type="project" value="InterPro"/>
</dbReference>
<evidence type="ECO:0000259" key="10">
    <source>
        <dbReference type="Pfam" id="PF02355"/>
    </source>
</evidence>
<feature type="domain" description="Protein export membrane protein SecD/SecF C-terminal" evidence="10">
    <location>
        <begin position="112"/>
        <end position="298"/>
    </location>
</feature>
<evidence type="ECO:0000256" key="5">
    <source>
        <dbReference type="ARBA" id="ARBA00022927"/>
    </source>
</evidence>
<keyword evidence="3 9" id="KW-1003">Cell membrane</keyword>
<evidence type="ECO:0000256" key="4">
    <source>
        <dbReference type="ARBA" id="ARBA00022692"/>
    </source>
</evidence>
<comment type="similarity">
    <text evidence="9">Belongs to the SecD/SecF family. SecF subfamily.</text>
</comment>
<feature type="transmembrane region" description="Helical" evidence="9">
    <location>
        <begin position="163"/>
        <end position="185"/>
    </location>
</feature>
<evidence type="ECO:0000313" key="12">
    <source>
        <dbReference type="Proteomes" id="UP000178323"/>
    </source>
</evidence>
<feature type="transmembrane region" description="Helical" evidence="9">
    <location>
        <begin position="197"/>
        <end position="216"/>
    </location>
</feature>
<feature type="transmembrane region" description="Helical" evidence="9">
    <location>
        <begin position="241"/>
        <end position="263"/>
    </location>
</feature>
<dbReference type="Pfam" id="PF02355">
    <property type="entry name" value="SecD_SecF_C"/>
    <property type="match status" value="1"/>
</dbReference>
<evidence type="ECO:0000256" key="1">
    <source>
        <dbReference type="ARBA" id="ARBA00004651"/>
    </source>
</evidence>
<gene>
    <name evidence="9" type="primary">secF</name>
    <name evidence="11" type="ORF">A2Y83_04055</name>
</gene>
<dbReference type="InterPro" id="IPR005665">
    <property type="entry name" value="SecF_bac"/>
</dbReference>
<keyword evidence="7 9" id="KW-0811">Translocation</keyword>
<name>A0A1F5S695_9BACT</name>
<reference evidence="11 12" key="1">
    <citation type="journal article" date="2016" name="Nat. Commun.">
        <title>Thousands of microbial genomes shed light on interconnected biogeochemical processes in an aquifer system.</title>
        <authorList>
            <person name="Anantharaman K."/>
            <person name="Brown C.T."/>
            <person name="Hug L.A."/>
            <person name="Sharon I."/>
            <person name="Castelle C.J."/>
            <person name="Probst A.J."/>
            <person name="Thomas B.C."/>
            <person name="Singh A."/>
            <person name="Wilkins M.J."/>
            <person name="Karaoz U."/>
            <person name="Brodie E.L."/>
            <person name="Williams K.H."/>
            <person name="Hubbard S.S."/>
            <person name="Banfield J.F."/>
        </authorList>
    </citation>
    <scope>NUCLEOTIDE SEQUENCE [LARGE SCALE GENOMIC DNA]</scope>
</reference>
<dbReference type="InterPro" id="IPR022813">
    <property type="entry name" value="SecD/SecF_arch_bac"/>
</dbReference>
<accession>A0A1F5S695</accession>
<evidence type="ECO:0000256" key="6">
    <source>
        <dbReference type="ARBA" id="ARBA00022989"/>
    </source>
</evidence>
<protein>
    <recommendedName>
        <fullName evidence="9">Protein-export membrane protein SecF</fullName>
    </recommendedName>
</protein>
<dbReference type="InterPro" id="IPR055344">
    <property type="entry name" value="SecD_SecF_C_bact"/>
</dbReference>
<dbReference type="Pfam" id="PF07549">
    <property type="entry name" value="Sec_GG"/>
    <property type="match status" value="1"/>
</dbReference>
<evidence type="ECO:0000256" key="7">
    <source>
        <dbReference type="ARBA" id="ARBA00023010"/>
    </source>
</evidence>
<dbReference type="STRING" id="1797985.A2Y83_04055"/>
<dbReference type="InterPro" id="IPR022645">
    <property type="entry name" value="SecD/SecF_bac"/>
</dbReference>
<proteinExistence type="inferred from homology"/>
<feature type="transmembrane region" description="Helical" evidence="9">
    <location>
        <begin position="12"/>
        <end position="31"/>
    </location>
</feature>
<dbReference type="GO" id="GO:0006605">
    <property type="term" value="P:protein targeting"/>
    <property type="evidence" value="ECO:0007669"/>
    <property type="project" value="UniProtKB-UniRule"/>
</dbReference>
<evidence type="ECO:0000256" key="2">
    <source>
        <dbReference type="ARBA" id="ARBA00022448"/>
    </source>
</evidence>
<feature type="transmembrane region" description="Helical" evidence="9">
    <location>
        <begin position="132"/>
        <end position="151"/>
    </location>
</feature>
<sequence length="303" mass="33160">MLNIIPKRKIYLTISGILVALSIIGFFVYGLNYGIDFTGGSLIELKFKEEPLSNDAIRDALAGFDLKSLTAQPLGGKGVILRSQDIDEATHQAIIEKLSGIANPENKEEVFMEEVRFESVGPSMGKELKGKAIKAAILAILFIALYIAWAFRKVSKKVPSWKYGVCAVIALFHDVMIVVGVFVFLGKYHNMAVDTSFVAALLTILGYSVNDTIVIFDRIRENLFKKAGAFEEVVNTSVNEVLVRSIHASGTTFVSLIPVYLFGGDAIKGFSLALLIGLISGTYSSIFIASPILVEWEKARIKN</sequence>
<dbReference type="Gene3D" id="1.20.1640.10">
    <property type="entry name" value="Multidrug efflux transporter AcrB transmembrane domain"/>
    <property type="match status" value="1"/>
</dbReference>
<dbReference type="Proteomes" id="UP000178323">
    <property type="component" value="Unassembled WGS sequence"/>
</dbReference>
<dbReference type="InterPro" id="IPR022646">
    <property type="entry name" value="SecD/SecF_CS"/>
</dbReference>
<dbReference type="SUPFAM" id="SSF82866">
    <property type="entry name" value="Multidrug efflux transporter AcrB transmembrane domain"/>
    <property type="match status" value="1"/>
</dbReference>
<organism evidence="11 12">
    <name type="scientific">Candidatus Falkowbacteria bacterium RBG_13_39_14</name>
    <dbReference type="NCBI Taxonomy" id="1797985"/>
    <lineage>
        <taxon>Bacteria</taxon>
        <taxon>Candidatus Falkowiibacteriota</taxon>
    </lineage>
</organism>
<keyword evidence="4 9" id="KW-0812">Transmembrane</keyword>
<dbReference type="PRINTS" id="PR01755">
    <property type="entry name" value="SECFTRNLCASE"/>
</dbReference>
<comment type="function">
    <text evidence="9">Part of the Sec protein translocase complex. Interacts with the SecYEG preprotein conducting channel. SecDF uses the proton motive force (PMF) to complete protein translocation after the ATP-dependent function of SecA.</text>
</comment>
<dbReference type="PANTHER" id="PTHR30081">
    <property type="entry name" value="PROTEIN-EXPORT MEMBRANE PROTEIN SEC"/>
    <property type="match status" value="1"/>
</dbReference>
<dbReference type="EMBL" id="MFFS01000035">
    <property type="protein sequence ID" value="OGF22214.1"/>
    <property type="molecule type" value="Genomic_DNA"/>
</dbReference>
<keyword evidence="6 9" id="KW-1133">Transmembrane helix</keyword>
<dbReference type="NCBIfam" id="TIGR00916">
    <property type="entry name" value="2A0604s01"/>
    <property type="match status" value="1"/>
</dbReference>
<dbReference type="HAMAP" id="MF_01464_B">
    <property type="entry name" value="SecF_B"/>
    <property type="match status" value="1"/>
</dbReference>
<keyword evidence="5 9" id="KW-0653">Protein transport</keyword>
<comment type="caution">
    <text evidence="11">The sequence shown here is derived from an EMBL/GenBank/DDBJ whole genome shotgun (WGS) entry which is preliminary data.</text>
</comment>
<dbReference type="NCBIfam" id="TIGR00966">
    <property type="entry name" value="transloc_SecF"/>
    <property type="match status" value="1"/>
</dbReference>
<dbReference type="GO" id="GO:0043952">
    <property type="term" value="P:protein transport by the Sec complex"/>
    <property type="evidence" value="ECO:0007669"/>
    <property type="project" value="UniProtKB-UniRule"/>
</dbReference>